<comment type="catalytic activity">
    <reaction evidence="10 11">
        <text>tRNA(Tyr) + L-tyrosine + ATP = L-tyrosyl-tRNA(Tyr) + AMP + diphosphate + H(+)</text>
        <dbReference type="Rhea" id="RHEA:10220"/>
        <dbReference type="Rhea" id="RHEA-COMP:9706"/>
        <dbReference type="Rhea" id="RHEA-COMP:9707"/>
        <dbReference type="ChEBI" id="CHEBI:15378"/>
        <dbReference type="ChEBI" id="CHEBI:30616"/>
        <dbReference type="ChEBI" id="CHEBI:33019"/>
        <dbReference type="ChEBI" id="CHEBI:58315"/>
        <dbReference type="ChEBI" id="CHEBI:78442"/>
        <dbReference type="ChEBI" id="CHEBI:78536"/>
        <dbReference type="ChEBI" id="CHEBI:456215"/>
        <dbReference type="EC" id="6.1.1.1"/>
    </reaction>
</comment>
<accession>A0A177EI72</accession>
<dbReference type="GO" id="GO:0004831">
    <property type="term" value="F:tyrosine-tRNA ligase activity"/>
    <property type="evidence" value="ECO:0007669"/>
    <property type="project" value="UniProtKB-EC"/>
</dbReference>
<dbReference type="PANTHER" id="PTHR46264">
    <property type="entry name" value="TYROSINE-TRNA LIGASE"/>
    <property type="match status" value="1"/>
</dbReference>
<dbReference type="VEuPathDB" id="MicrosporidiaDB:NEDG_00150"/>
<dbReference type="NCBIfam" id="NF006330">
    <property type="entry name" value="PRK08560.1"/>
    <property type="match status" value="1"/>
</dbReference>
<dbReference type="NCBIfam" id="TIGR00234">
    <property type="entry name" value="tyrS"/>
    <property type="match status" value="1"/>
</dbReference>
<dbReference type="Proteomes" id="UP000185944">
    <property type="component" value="Unassembled WGS sequence"/>
</dbReference>
<dbReference type="CDD" id="cd00805">
    <property type="entry name" value="TyrRS_core"/>
    <property type="match status" value="1"/>
</dbReference>
<dbReference type="STRING" id="1805483.A0A177EI72"/>
<keyword evidence="7 11" id="KW-0067">ATP-binding</keyword>
<evidence type="ECO:0000256" key="10">
    <source>
        <dbReference type="ARBA" id="ARBA00048248"/>
    </source>
</evidence>
<dbReference type="PIRSF" id="PIRSF006588">
    <property type="entry name" value="TyrRS_arch_euk"/>
    <property type="match status" value="1"/>
</dbReference>
<keyword evidence="13" id="KW-1185">Reference proteome</keyword>
<keyword evidence="4" id="KW-0963">Cytoplasm</keyword>
<proteinExistence type="inferred from homology"/>
<reference evidence="12 13" key="1">
    <citation type="submission" date="2016-02" db="EMBL/GenBank/DDBJ databases">
        <title>Discovery of a natural microsporidian pathogen with a broad tissue tropism in Caenorhabditis elegans.</title>
        <authorList>
            <person name="Luallen R.J."/>
            <person name="Reinke A.W."/>
            <person name="Tong L."/>
            <person name="Botts M.R."/>
            <person name="Felix M.-A."/>
            <person name="Troemel E.R."/>
        </authorList>
    </citation>
    <scope>NUCLEOTIDE SEQUENCE [LARGE SCALE GENOMIC DNA]</scope>
    <source>
        <strain evidence="12 13">JUm2807</strain>
    </source>
</reference>
<evidence type="ECO:0000256" key="4">
    <source>
        <dbReference type="ARBA" id="ARBA00022490"/>
    </source>
</evidence>
<dbReference type="PANTHER" id="PTHR46264:SF4">
    <property type="entry name" value="TYROSINE--TRNA LIGASE, CYTOPLASMIC"/>
    <property type="match status" value="1"/>
</dbReference>
<comment type="subcellular location">
    <subcellularLocation>
        <location evidence="1">Cytoplasm</location>
    </subcellularLocation>
</comment>
<comment type="subunit">
    <text evidence="3">Homodimer.</text>
</comment>
<dbReference type="RefSeq" id="XP_067545276.1">
    <property type="nucleotide sequence ID" value="XM_067687568.1"/>
</dbReference>
<name>A0A177EI72_9MICR</name>
<dbReference type="GO" id="GO:0005524">
    <property type="term" value="F:ATP binding"/>
    <property type="evidence" value="ECO:0007669"/>
    <property type="project" value="UniProtKB-KW"/>
</dbReference>
<dbReference type="FunFam" id="3.40.50.620:FF:000040">
    <property type="entry name" value="Tyrosine--tRNA ligase"/>
    <property type="match status" value="1"/>
</dbReference>
<evidence type="ECO:0000313" key="13">
    <source>
        <dbReference type="Proteomes" id="UP000185944"/>
    </source>
</evidence>
<evidence type="ECO:0000256" key="3">
    <source>
        <dbReference type="ARBA" id="ARBA00011738"/>
    </source>
</evidence>
<dbReference type="Gene3D" id="3.40.50.620">
    <property type="entry name" value="HUPs"/>
    <property type="match status" value="1"/>
</dbReference>
<dbReference type="InterPro" id="IPR023617">
    <property type="entry name" value="Tyr-tRNA-ligase_arc/euk-type"/>
</dbReference>
<sequence>MVLLPEQQHRLITQGLQEVLGDAELKDIIQSGRALRVYWGTATTGKPHVAYILPMLKLADFLRAGCEVVVLLADLHAVLDNLKAPLALVQKRVEYYRVVITAILQAIGAPVEKIRFIEGREFQLKEAYVMDMHRLSTLVTVHDAQRAGAEVVKQTNNPILSGLVYPGMQALDEEYLGVDAQFGGIDQRKIFIYAEKYLPMLGYRKRVHLMNPMVPGLSQGKMSSSEENSKIGLTDEDGAIKKKISKAFCEEGNVAVNGVLSLIKSLILPLLDQKGEVFAIEVFKTKETRTYTTYQALEQEFKERLIHPADLKQALTAYLISVITPIRESILRHRDVADAAYPEPSK</sequence>
<comment type="similarity">
    <text evidence="2 11">Belongs to the class-I aminoacyl-tRNA synthetase family.</text>
</comment>
<gene>
    <name evidence="12" type="ORF">NEDG_00150</name>
</gene>
<dbReference type="Gene3D" id="1.10.240.10">
    <property type="entry name" value="Tyrosyl-Transfer RNA Synthetase"/>
    <property type="match status" value="1"/>
</dbReference>
<evidence type="ECO:0000256" key="8">
    <source>
        <dbReference type="ARBA" id="ARBA00022917"/>
    </source>
</evidence>
<dbReference type="GeneID" id="93646500"/>
<evidence type="ECO:0000256" key="7">
    <source>
        <dbReference type="ARBA" id="ARBA00022840"/>
    </source>
</evidence>
<evidence type="ECO:0000256" key="11">
    <source>
        <dbReference type="RuleBase" id="RU361234"/>
    </source>
</evidence>
<keyword evidence="5 11" id="KW-0436">Ligase</keyword>
<dbReference type="InterPro" id="IPR002307">
    <property type="entry name" value="Tyr-tRNA-ligase"/>
</dbReference>
<keyword evidence="8 11" id="KW-0648">Protein biosynthesis</keyword>
<dbReference type="Pfam" id="PF00579">
    <property type="entry name" value="tRNA-synt_1b"/>
    <property type="match status" value="1"/>
</dbReference>
<protein>
    <recommendedName>
        <fullName evidence="11">Tyrosine--tRNA ligase</fullName>
        <ecNumber evidence="11">6.1.1.1</ecNumber>
    </recommendedName>
    <alternativeName>
        <fullName evidence="11">Tyrosyl-tRNA synthetase</fullName>
    </alternativeName>
</protein>
<dbReference type="EC" id="6.1.1.1" evidence="11"/>
<dbReference type="EMBL" id="LTDL01000014">
    <property type="protein sequence ID" value="OAG31675.1"/>
    <property type="molecule type" value="Genomic_DNA"/>
</dbReference>
<dbReference type="InterPro" id="IPR050489">
    <property type="entry name" value="Tyr-tRNA_synthase"/>
</dbReference>
<dbReference type="PRINTS" id="PR01040">
    <property type="entry name" value="TRNASYNTHTYR"/>
</dbReference>
<evidence type="ECO:0000256" key="1">
    <source>
        <dbReference type="ARBA" id="ARBA00004496"/>
    </source>
</evidence>
<organism evidence="12 13">
    <name type="scientific">Nematocida displodere</name>
    <dbReference type="NCBI Taxonomy" id="1805483"/>
    <lineage>
        <taxon>Eukaryota</taxon>
        <taxon>Fungi</taxon>
        <taxon>Fungi incertae sedis</taxon>
        <taxon>Microsporidia</taxon>
        <taxon>Nematocida</taxon>
    </lineage>
</organism>
<evidence type="ECO:0000256" key="9">
    <source>
        <dbReference type="ARBA" id="ARBA00023146"/>
    </source>
</evidence>
<evidence type="ECO:0000256" key="2">
    <source>
        <dbReference type="ARBA" id="ARBA00005594"/>
    </source>
</evidence>
<dbReference type="GO" id="GO:0006437">
    <property type="term" value="P:tyrosyl-tRNA aminoacylation"/>
    <property type="evidence" value="ECO:0007669"/>
    <property type="project" value="InterPro"/>
</dbReference>
<dbReference type="InterPro" id="IPR002305">
    <property type="entry name" value="aa-tRNA-synth_Ic"/>
</dbReference>
<evidence type="ECO:0000256" key="6">
    <source>
        <dbReference type="ARBA" id="ARBA00022741"/>
    </source>
</evidence>
<dbReference type="SUPFAM" id="SSF52374">
    <property type="entry name" value="Nucleotidylyl transferase"/>
    <property type="match status" value="1"/>
</dbReference>
<evidence type="ECO:0000256" key="5">
    <source>
        <dbReference type="ARBA" id="ARBA00022598"/>
    </source>
</evidence>
<evidence type="ECO:0000313" key="12">
    <source>
        <dbReference type="EMBL" id="OAG31675.1"/>
    </source>
</evidence>
<dbReference type="GO" id="GO:0005737">
    <property type="term" value="C:cytoplasm"/>
    <property type="evidence" value="ECO:0007669"/>
    <property type="project" value="UniProtKB-SubCell"/>
</dbReference>
<dbReference type="InterPro" id="IPR014729">
    <property type="entry name" value="Rossmann-like_a/b/a_fold"/>
</dbReference>
<comment type="caution">
    <text evidence="12">The sequence shown here is derived from an EMBL/GenBank/DDBJ whole genome shotgun (WGS) entry which is preliminary data.</text>
</comment>
<dbReference type="OrthoDB" id="197206at2759"/>
<keyword evidence="6 11" id="KW-0547">Nucleotide-binding</keyword>
<keyword evidence="9 11" id="KW-0030">Aminoacyl-tRNA synthetase</keyword>
<dbReference type="AlphaFoldDB" id="A0A177EI72"/>